<dbReference type="InterPro" id="IPR013783">
    <property type="entry name" value="Ig-like_fold"/>
</dbReference>
<dbReference type="OMA" id="RNMQHED"/>
<keyword evidence="3" id="KW-0472">Membrane</keyword>
<dbReference type="InterPro" id="IPR036179">
    <property type="entry name" value="Ig-like_dom_sf"/>
</dbReference>
<organism evidence="5 6">
    <name type="scientific">Haplochromis burtoni</name>
    <name type="common">Burton's mouthbrooder</name>
    <name type="synonym">Chromis burtoni</name>
    <dbReference type="NCBI Taxonomy" id="8153"/>
    <lineage>
        <taxon>Eukaryota</taxon>
        <taxon>Metazoa</taxon>
        <taxon>Chordata</taxon>
        <taxon>Craniata</taxon>
        <taxon>Vertebrata</taxon>
        <taxon>Euteleostomi</taxon>
        <taxon>Actinopterygii</taxon>
        <taxon>Neopterygii</taxon>
        <taxon>Teleostei</taxon>
        <taxon>Neoteleostei</taxon>
        <taxon>Acanthomorphata</taxon>
        <taxon>Ovalentaria</taxon>
        <taxon>Cichlomorphae</taxon>
        <taxon>Cichliformes</taxon>
        <taxon>Cichlidae</taxon>
        <taxon>African cichlids</taxon>
        <taxon>Pseudocrenilabrinae</taxon>
        <taxon>Haplochromini</taxon>
        <taxon>Haplochromis</taxon>
    </lineage>
</organism>
<dbReference type="GeneTree" id="ENSGT00990000203939"/>
<dbReference type="Proteomes" id="UP000264840">
    <property type="component" value="Unplaced"/>
</dbReference>
<proteinExistence type="predicted"/>
<evidence type="ECO:0000313" key="6">
    <source>
        <dbReference type="Proteomes" id="UP000264840"/>
    </source>
</evidence>
<dbReference type="PANTHER" id="PTHR12080:SF80">
    <property type="entry name" value="IMMUNOGLOBULIN V-SET DOMAIN-CONTAINING PROTEIN"/>
    <property type="match status" value="1"/>
</dbReference>
<dbReference type="PANTHER" id="PTHR12080">
    <property type="entry name" value="SIGNALING LYMPHOCYTIC ACTIVATION MOLECULE"/>
    <property type="match status" value="1"/>
</dbReference>
<evidence type="ECO:0008006" key="7">
    <source>
        <dbReference type="Google" id="ProtNLM"/>
    </source>
</evidence>
<protein>
    <recommendedName>
        <fullName evidence="7">Immunoglobulin V-set domain-containing protein</fullName>
    </recommendedName>
</protein>
<reference evidence="5" key="2">
    <citation type="submission" date="2025-09" db="UniProtKB">
        <authorList>
            <consortium name="Ensembl"/>
        </authorList>
    </citation>
    <scope>IDENTIFICATION</scope>
</reference>
<comment type="subcellular location">
    <subcellularLocation>
        <location evidence="1">Membrane</location>
    </subcellularLocation>
</comment>
<dbReference type="AlphaFoldDB" id="A0A3Q2WHF5"/>
<keyword evidence="2" id="KW-0732">Signal</keyword>
<dbReference type="Gene3D" id="2.60.40.10">
    <property type="entry name" value="Immunoglobulins"/>
    <property type="match status" value="1"/>
</dbReference>
<evidence type="ECO:0000256" key="4">
    <source>
        <dbReference type="ARBA" id="ARBA00023180"/>
    </source>
</evidence>
<evidence type="ECO:0000256" key="3">
    <source>
        <dbReference type="ARBA" id="ARBA00023136"/>
    </source>
</evidence>
<name>A0A3Q2WHF5_HAPBU</name>
<evidence type="ECO:0000256" key="1">
    <source>
        <dbReference type="ARBA" id="ARBA00004370"/>
    </source>
</evidence>
<evidence type="ECO:0000313" key="5">
    <source>
        <dbReference type="Ensembl" id="ENSHBUP00000021229.1"/>
    </source>
</evidence>
<keyword evidence="6" id="KW-1185">Reference proteome</keyword>
<sequence>TSLNYVETLATLMRFYPTEQKLVKLDKKTDLLWKFNYSNNIAKHVFNNDPVVFDNYEGRAELFGQNDSLLVKNVQHNDSGDYTAVTISGKEQKVAEYKVIVQVDPVSNSSDSCDLTVTCSTVDFNISSSFRCDGKNCSHAGAKNLKATKFFSSLIVYLQQDTIFCNHSNQVSWNETKKVPCCVMFALIKLLKTDLFLYKIL</sequence>
<reference evidence="5" key="1">
    <citation type="submission" date="2025-08" db="UniProtKB">
        <authorList>
            <consortium name="Ensembl"/>
        </authorList>
    </citation>
    <scope>IDENTIFICATION</scope>
</reference>
<evidence type="ECO:0000256" key="2">
    <source>
        <dbReference type="ARBA" id="ARBA00022729"/>
    </source>
</evidence>
<dbReference type="SUPFAM" id="SSF48726">
    <property type="entry name" value="Immunoglobulin"/>
    <property type="match status" value="1"/>
</dbReference>
<dbReference type="GO" id="GO:0016020">
    <property type="term" value="C:membrane"/>
    <property type="evidence" value="ECO:0007669"/>
    <property type="project" value="UniProtKB-SubCell"/>
</dbReference>
<dbReference type="Ensembl" id="ENSHBUT00000031043.1">
    <property type="protein sequence ID" value="ENSHBUP00000021229.1"/>
    <property type="gene ID" value="ENSHBUG00000023548.1"/>
</dbReference>
<dbReference type="STRING" id="8153.ENSHBUP00000021229"/>
<accession>A0A3Q2WHF5</accession>
<dbReference type="InterPro" id="IPR015631">
    <property type="entry name" value="CD2/SLAM_rcpt"/>
</dbReference>
<keyword evidence="4" id="KW-0325">Glycoprotein</keyword>